<dbReference type="Gene3D" id="3.30.450.20">
    <property type="entry name" value="PAS domain"/>
    <property type="match status" value="1"/>
</dbReference>
<evidence type="ECO:0000256" key="1">
    <source>
        <dbReference type="SAM" id="SignalP"/>
    </source>
</evidence>
<proteinExistence type="predicted"/>
<protein>
    <recommendedName>
        <fullName evidence="4">Single Cache domain-containing protein</fullName>
    </recommendedName>
</protein>
<name>A0ABW5DL17_9PROT</name>
<evidence type="ECO:0000313" key="3">
    <source>
        <dbReference type="Proteomes" id="UP001597295"/>
    </source>
</evidence>
<dbReference type="EMBL" id="JBHUIP010000003">
    <property type="protein sequence ID" value="MFD2261818.1"/>
    <property type="molecule type" value="Genomic_DNA"/>
</dbReference>
<gene>
    <name evidence="2" type="ORF">ACFSM5_02895</name>
</gene>
<reference evidence="3" key="1">
    <citation type="journal article" date="2019" name="Int. J. Syst. Evol. Microbiol.">
        <title>The Global Catalogue of Microorganisms (GCM) 10K type strain sequencing project: providing services to taxonomists for standard genome sequencing and annotation.</title>
        <authorList>
            <consortium name="The Broad Institute Genomics Platform"/>
            <consortium name="The Broad Institute Genome Sequencing Center for Infectious Disease"/>
            <person name="Wu L."/>
            <person name="Ma J."/>
        </authorList>
    </citation>
    <scope>NUCLEOTIDE SEQUENCE [LARGE SCALE GENOMIC DNA]</scope>
    <source>
        <strain evidence="3">CGMCC 1.19062</strain>
    </source>
</reference>
<keyword evidence="1" id="KW-0732">Signal</keyword>
<dbReference type="RefSeq" id="WP_379874732.1">
    <property type="nucleotide sequence ID" value="NZ_JBHUIP010000003.1"/>
</dbReference>
<feature type="signal peptide" evidence="1">
    <location>
        <begin position="1"/>
        <end position="23"/>
    </location>
</feature>
<feature type="chain" id="PRO_5046087356" description="Single Cache domain-containing protein" evidence="1">
    <location>
        <begin position="24"/>
        <end position="152"/>
    </location>
</feature>
<organism evidence="2 3">
    <name type="scientific">Lacibacterium aquatile</name>
    <dbReference type="NCBI Taxonomy" id="1168082"/>
    <lineage>
        <taxon>Bacteria</taxon>
        <taxon>Pseudomonadati</taxon>
        <taxon>Pseudomonadota</taxon>
        <taxon>Alphaproteobacteria</taxon>
        <taxon>Rhodospirillales</taxon>
        <taxon>Rhodospirillaceae</taxon>
    </lineage>
</organism>
<comment type="caution">
    <text evidence="2">The sequence shown here is derived from an EMBL/GenBank/DDBJ whole genome shotgun (WGS) entry which is preliminary data.</text>
</comment>
<evidence type="ECO:0000313" key="2">
    <source>
        <dbReference type="EMBL" id="MFD2261818.1"/>
    </source>
</evidence>
<accession>A0ABW5DL17</accession>
<keyword evidence="3" id="KW-1185">Reference proteome</keyword>
<sequence length="152" mass="16404">MNKIKTLAIAFGVMAFLPSVAMAEKCTVLISELTTEYNKPNGEKIVADLLNEPGGRWEKYNQFIVLYDTTGVAVGISPDHNYQGMDLSDLQSANGVYMFKEYLKLAQAGTGGKVPSVIEWADPASGSVIKLSGFASPLLKNKHVITCTELAS</sequence>
<dbReference type="Proteomes" id="UP001597295">
    <property type="component" value="Unassembled WGS sequence"/>
</dbReference>
<evidence type="ECO:0008006" key="4">
    <source>
        <dbReference type="Google" id="ProtNLM"/>
    </source>
</evidence>